<protein>
    <submittedName>
        <fullName evidence="6">Aldehyde dehydrogenase</fullName>
    </submittedName>
</protein>
<dbReference type="RefSeq" id="WP_007104952.1">
    <property type="nucleotide sequence ID" value="NZ_BAER01000049.1"/>
</dbReference>
<dbReference type="EMBL" id="BAER01000049">
    <property type="protein sequence ID" value="GAC33169.1"/>
    <property type="molecule type" value="Genomic_DNA"/>
</dbReference>
<dbReference type="PANTHER" id="PTHR11699">
    <property type="entry name" value="ALDEHYDE DEHYDROGENASE-RELATED"/>
    <property type="match status" value="1"/>
</dbReference>
<dbReference type="Proteomes" id="UP000006322">
    <property type="component" value="Unassembled WGS sequence"/>
</dbReference>
<dbReference type="STRING" id="1129793.GPLA_2264"/>
<sequence length="472" mass="51185">MSNNMQTMAISNPRTGLVDFDLPLYTLQHVEDEAKCLKLHQSQWWNMGLGERIAVMQNLANSMAEYKAHLVAALINDTGRASESELEVDVTINAIHRWCKQAPALLAKGEPWSAEIPFIELQQDYLPYPLVGVISPWNFPLLLSLVDAIPALLAGSAVLIKPSEVTSRFVAPFNEVLKRIPMLNNVLTLVTGAGETGQAVINAVDSLCFTGSVATGRHVGQLCAQRFIPAFLELGGKDPAIVCKDADPELAAKALCWGSMVNAGQSCMSLERVYVHKDIAPIFLAKLVANVRALKHNYPDIQQGQIGPIISAKQVKIVEAQLQDAKDKGATILCGGEVLNLGGGRYCLPTVLTDVNPQMSVVSQETFAAVLPVTIIDSDEQGVVLANDSEFGLSAAVFSQNVDYAKQIARQLEAGAVSINDASLTALIHEAEKQSFKYSGLGGSRMGAESIRRFMRKKAYIRNTGVPSPWWF</sequence>
<evidence type="ECO:0000313" key="7">
    <source>
        <dbReference type="Proteomes" id="UP000006322"/>
    </source>
</evidence>
<dbReference type="PROSITE" id="PS00687">
    <property type="entry name" value="ALDEHYDE_DEHYDR_GLU"/>
    <property type="match status" value="1"/>
</dbReference>
<dbReference type="FunFam" id="3.40.309.10:FF:000009">
    <property type="entry name" value="Aldehyde dehydrogenase A"/>
    <property type="match status" value="1"/>
</dbReference>
<evidence type="ECO:0000256" key="4">
    <source>
        <dbReference type="RuleBase" id="RU003345"/>
    </source>
</evidence>
<evidence type="ECO:0000256" key="1">
    <source>
        <dbReference type="ARBA" id="ARBA00009986"/>
    </source>
</evidence>
<dbReference type="Gene3D" id="3.40.605.10">
    <property type="entry name" value="Aldehyde Dehydrogenase, Chain A, domain 1"/>
    <property type="match status" value="1"/>
</dbReference>
<feature type="active site" evidence="3">
    <location>
        <position position="233"/>
    </location>
</feature>
<comment type="similarity">
    <text evidence="1 4">Belongs to the aldehyde dehydrogenase family.</text>
</comment>
<dbReference type="InterPro" id="IPR029510">
    <property type="entry name" value="Ald_DH_CS_GLU"/>
</dbReference>
<name>K6YKD1_9ALTE</name>
<dbReference type="InterPro" id="IPR016161">
    <property type="entry name" value="Ald_DH/histidinol_DH"/>
</dbReference>
<dbReference type="SUPFAM" id="SSF53720">
    <property type="entry name" value="ALDH-like"/>
    <property type="match status" value="1"/>
</dbReference>
<organism evidence="6 7">
    <name type="scientific">Paraglaciecola polaris LMG 21857</name>
    <dbReference type="NCBI Taxonomy" id="1129793"/>
    <lineage>
        <taxon>Bacteria</taxon>
        <taxon>Pseudomonadati</taxon>
        <taxon>Pseudomonadota</taxon>
        <taxon>Gammaproteobacteria</taxon>
        <taxon>Alteromonadales</taxon>
        <taxon>Alteromonadaceae</taxon>
        <taxon>Paraglaciecola</taxon>
    </lineage>
</organism>
<evidence type="ECO:0000259" key="5">
    <source>
        <dbReference type="Pfam" id="PF00171"/>
    </source>
</evidence>
<feature type="domain" description="Aldehyde dehydrogenase" evidence="5">
    <location>
        <begin position="4"/>
        <end position="458"/>
    </location>
</feature>
<comment type="caution">
    <text evidence="6">The sequence shown here is derived from an EMBL/GenBank/DDBJ whole genome shotgun (WGS) entry which is preliminary data.</text>
</comment>
<reference evidence="7" key="1">
    <citation type="journal article" date="2014" name="Environ. Microbiol.">
        <title>Comparative genomics of the marine bacterial genus Glaciecola reveals the high degree of genomic diversity and genomic characteristic for cold adaptation.</title>
        <authorList>
            <person name="Qin Q.L."/>
            <person name="Xie B.B."/>
            <person name="Yu Y."/>
            <person name="Shu Y.L."/>
            <person name="Rong J.C."/>
            <person name="Zhang Y.J."/>
            <person name="Zhao D.L."/>
            <person name="Chen X.L."/>
            <person name="Zhang X.Y."/>
            <person name="Chen B."/>
            <person name="Zhou B.C."/>
            <person name="Zhang Y.Z."/>
        </authorList>
    </citation>
    <scope>NUCLEOTIDE SEQUENCE [LARGE SCALE GENOMIC DNA]</scope>
    <source>
        <strain evidence="7">LMG 21857</strain>
    </source>
</reference>
<dbReference type="CDD" id="cd07099">
    <property type="entry name" value="ALDH_DDALDH"/>
    <property type="match status" value="1"/>
</dbReference>
<evidence type="ECO:0000256" key="3">
    <source>
        <dbReference type="PROSITE-ProRule" id="PRU10007"/>
    </source>
</evidence>
<dbReference type="InterPro" id="IPR015590">
    <property type="entry name" value="Aldehyde_DH_dom"/>
</dbReference>
<dbReference type="Gene3D" id="3.40.309.10">
    <property type="entry name" value="Aldehyde Dehydrogenase, Chain A, domain 2"/>
    <property type="match status" value="1"/>
</dbReference>
<keyword evidence="2 4" id="KW-0560">Oxidoreductase</keyword>
<dbReference type="OrthoDB" id="9812625at2"/>
<evidence type="ECO:0000256" key="2">
    <source>
        <dbReference type="ARBA" id="ARBA00023002"/>
    </source>
</evidence>
<proteinExistence type="inferred from homology"/>
<dbReference type="Pfam" id="PF00171">
    <property type="entry name" value="Aldedh"/>
    <property type="match status" value="1"/>
</dbReference>
<dbReference type="GO" id="GO:0016620">
    <property type="term" value="F:oxidoreductase activity, acting on the aldehyde or oxo group of donors, NAD or NADP as acceptor"/>
    <property type="evidence" value="ECO:0007669"/>
    <property type="project" value="InterPro"/>
</dbReference>
<keyword evidence="7" id="KW-1185">Reference proteome</keyword>
<dbReference type="InterPro" id="IPR016163">
    <property type="entry name" value="Ald_DH_C"/>
</dbReference>
<gene>
    <name evidence="6" type="ORF">GPLA_2264</name>
</gene>
<dbReference type="AlphaFoldDB" id="K6YKD1"/>
<evidence type="ECO:0000313" key="6">
    <source>
        <dbReference type="EMBL" id="GAC33169.1"/>
    </source>
</evidence>
<accession>K6YKD1</accession>
<dbReference type="InterPro" id="IPR016162">
    <property type="entry name" value="Ald_DH_N"/>
</dbReference>